<protein>
    <recommendedName>
        <fullName evidence="3">TetR family transcriptional regulator</fullName>
    </recommendedName>
</protein>
<name>A0A8J3CL01_9PSEU</name>
<evidence type="ECO:0000313" key="1">
    <source>
        <dbReference type="EMBL" id="GGM84779.1"/>
    </source>
</evidence>
<keyword evidence="2" id="KW-1185">Reference proteome</keyword>
<organism evidence="1 2">
    <name type="scientific">Longimycelium tulufanense</name>
    <dbReference type="NCBI Taxonomy" id="907463"/>
    <lineage>
        <taxon>Bacteria</taxon>
        <taxon>Bacillati</taxon>
        <taxon>Actinomycetota</taxon>
        <taxon>Actinomycetes</taxon>
        <taxon>Pseudonocardiales</taxon>
        <taxon>Pseudonocardiaceae</taxon>
        <taxon>Longimycelium</taxon>
    </lineage>
</organism>
<dbReference type="AlphaFoldDB" id="A0A8J3CL01"/>
<proteinExistence type="predicted"/>
<dbReference type="SUPFAM" id="SSF48498">
    <property type="entry name" value="Tetracyclin repressor-like, C-terminal domain"/>
    <property type="match status" value="1"/>
</dbReference>
<evidence type="ECO:0008006" key="3">
    <source>
        <dbReference type="Google" id="ProtNLM"/>
    </source>
</evidence>
<dbReference type="Gene3D" id="1.10.357.10">
    <property type="entry name" value="Tetracycline Repressor, domain 2"/>
    <property type="match status" value="1"/>
</dbReference>
<gene>
    <name evidence="1" type="ORF">GCM10012275_64380</name>
</gene>
<dbReference type="Proteomes" id="UP000637578">
    <property type="component" value="Unassembled WGS sequence"/>
</dbReference>
<dbReference type="InterPro" id="IPR036271">
    <property type="entry name" value="Tet_transcr_reg_TetR-rel_C_sf"/>
</dbReference>
<evidence type="ECO:0000313" key="2">
    <source>
        <dbReference type="Proteomes" id="UP000637578"/>
    </source>
</evidence>
<sequence length="158" mass="16512">MAGSVVAPVLAARTAGLYGGDELVAAVVAAPDPAASWGEQIRSAIRAVTEVPAHDPRKARVKLIEVIGAGPCAEERRQRGLRAFADLLLAWLPPAAVQRGIDPDTLAVGLVAAANELFVGWIGGHLDLDRERLVEHIALLIEATANQIAGDDSPLGTY</sequence>
<reference evidence="1" key="1">
    <citation type="journal article" date="2014" name="Int. J. Syst. Evol. Microbiol.">
        <title>Complete genome sequence of Corynebacterium casei LMG S-19264T (=DSM 44701T), isolated from a smear-ripened cheese.</title>
        <authorList>
            <consortium name="US DOE Joint Genome Institute (JGI-PGF)"/>
            <person name="Walter F."/>
            <person name="Albersmeier A."/>
            <person name="Kalinowski J."/>
            <person name="Ruckert C."/>
        </authorList>
    </citation>
    <scope>NUCLEOTIDE SEQUENCE</scope>
    <source>
        <strain evidence="1">CGMCC 4.5737</strain>
    </source>
</reference>
<dbReference type="RefSeq" id="WP_189062214.1">
    <property type="nucleotide sequence ID" value="NZ_BMMK01000081.1"/>
</dbReference>
<accession>A0A8J3CL01</accession>
<reference evidence="1" key="2">
    <citation type="submission" date="2020-09" db="EMBL/GenBank/DDBJ databases">
        <authorList>
            <person name="Sun Q."/>
            <person name="Zhou Y."/>
        </authorList>
    </citation>
    <scope>NUCLEOTIDE SEQUENCE</scope>
    <source>
        <strain evidence="1">CGMCC 4.5737</strain>
    </source>
</reference>
<comment type="caution">
    <text evidence="1">The sequence shown here is derived from an EMBL/GenBank/DDBJ whole genome shotgun (WGS) entry which is preliminary data.</text>
</comment>
<dbReference type="EMBL" id="BMMK01000081">
    <property type="protein sequence ID" value="GGM84779.1"/>
    <property type="molecule type" value="Genomic_DNA"/>
</dbReference>